<dbReference type="InterPro" id="IPR057601">
    <property type="entry name" value="Oar-like_b-barrel"/>
</dbReference>
<dbReference type="SUPFAM" id="SSF49452">
    <property type="entry name" value="Starch-binding domain-like"/>
    <property type="match status" value="1"/>
</dbReference>
<keyword evidence="2 4" id="KW-0472">Membrane</keyword>
<evidence type="ECO:0000259" key="5">
    <source>
        <dbReference type="Pfam" id="PF25183"/>
    </source>
</evidence>
<proteinExistence type="predicted"/>
<organism evidence="6 7">
    <name type="scientific">Edaphobacter acidisoli</name>
    <dbReference type="NCBI Taxonomy" id="2040573"/>
    <lineage>
        <taxon>Bacteria</taxon>
        <taxon>Pseudomonadati</taxon>
        <taxon>Acidobacteriota</taxon>
        <taxon>Terriglobia</taxon>
        <taxon>Terriglobales</taxon>
        <taxon>Acidobacteriaceae</taxon>
        <taxon>Edaphobacter</taxon>
    </lineage>
</organism>
<dbReference type="EMBL" id="BMJB01000001">
    <property type="protein sequence ID" value="GGA65570.1"/>
    <property type="molecule type" value="Genomic_DNA"/>
</dbReference>
<dbReference type="InterPro" id="IPR036942">
    <property type="entry name" value="Beta-barrel_TonB_sf"/>
</dbReference>
<evidence type="ECO:0000256" key="1">
    <source>
        <dbReference type="ARBA" id="ARBA00004442"/>
    </source>
</evidence>
<dbReference type="Pfam" id="PF25183">
    <property type="entry name" value="OMP_b-brl_4"/>
    <property type="match status" value="1"/>
</dbReference>
<comment type="caution">
    <text evidence="6">The sequence shown here is derived from an EMBL/GenBank/DDBJ whole genome shotgun (WGS) entry which is preliminary data.</text>
</comment>
<reference evidence="6" key="1">
    <citation type="journal article" date="2014" name="Int. J. Syst. Evol. Microbiol.">
        <title>Complete genome sequence of Corynebacterium casei LMG S-19264T (=DSM 44701T), isolated from a smear-ripened cheese.</title>
        <authorList>
            <consortium name="US DOE Joint Genome Institute (JGI-PGF)"/>
            <person name="Walter F."/>
            <person name="Albersmeier A."/>
            <person name="Kalinowski J."/>
            <person name="Ruckert C."/>
        </authorList>
    </citation>
    <scope>NUCLEOTIDE SEQUENCE</scope>
    <source>
        <strain evidence="6">CGMCC 1.15447</strain>
    </source>
</reference>
<gene>
    <name evidence="6" type="ORF">GCM10011507_16450</name>
</gene>
<evidence type="ECO:0000256" key="3">
    <source>
        <dbReference type="ARBA" id="ARBA00023237"/>
    </source>
</evidence>
<keyword evidence="4" id="KW-0812">Transmembrane</keyword>
<evidence type="ECO:0000313" key="6">
    <source>
        <dbReference type="EMBL" id="GGA65570.1"/>
    </source>
</evidence>
<keyword evidence="3" id="KW-0998">Cell outer membrane</keyword>
<sequence length="1236" mass="133543">MKQQSQFTLWAQDGSQWLRSWALAFACVMFVLCLTPGTLFAQSSGGTISGTVADTTGAVVPNASVVLVNTQSGDKRASVSNGSGFFNFAAVSPGTYKLTISASGFSTYVATDIIMHLGENHNLPSIALKVSSSNAVVEVVSSQAAVIPLDTGESSMTLSSKLVQNLSIQGRDAAELVKFMPGMAMNTGLTQTQFSSLTTQTNSGPIGAFSASGTQPYGGMQMTLDGASLVDVGNQGTQIANVNQDTTAEFTYLNAAFGADTPRGPTIIQITSKSGGQGYHGDIYTYLRNWQANANDAYYKASSGSNIRPMDHQIYPGATFGGPVLIPGTSFNRNRDKLFFFAGFEKMLQNPFPTLHYLVTPTTNMINGDFSAATLPGAQTAGSSWWPTAQVPCANAANWTSFCPSGGANQNMFANGQIPSSYWDADGRALMTYLNKINPPNIDPATHNGYNFRFLDAPPVNRWELRLRGDYDPTVNDKLSVVYTQQNEADINNFGIWWDPGFASPLPSQMNATTKANLWTANYVHVFGAETTNEASFAYTYFTFPPAFTNPSAMTASTAGYTTAAPFDTSKVNSFDQIPNLVSWGCNTGNDNGCFPGLYAPPSIKAFGNAYGNIKKIWSLQDNFTRVLGRHSLKAGVFWDENFQTQTTGYGNWTQGAIDFDNYSTYTTNNPLADLLIGHTDGISQYSDAPVHNMAFHEWAAYIQDQWHVARKLTFNYGIRLEHEGNWYPTSGPGLAIFDPSKYDNTANAPTWTGAVWHQIDSSVPQSGFTSKLLYPDVRFGGAYDMWGDGSTVLRGGFGIYRWQFSEGDIDAALNPALNVNSISTPSTTSIAQLATFAPSAGSWCATNSSCPSGVDLIKQGDDASPYTMNWDFMIDKTLPGRMVFETQYIGNHTANALLTGNGTTPSFYANINKIPIGGLYGTDALTGVNYWQQSCATGTCATPASNYYGGYRPYANYGVLNLIQHGSYSNYNGLVAALQKQTGKATFLINYTFSKVMGIRDGQSDNGNGDGTSIDAFVLRNNYGPLSYDHTHIINGTYYVQLPGINNANLLERTVVNGWQLSGDLQFQTGAPLQPNTGGTMNVTWNGVSNAYLLGTDSLVLSPYLTCDPRNGTGGGKYFNPSCFETPTTLGKNGPAVWPYIKGPAYFNTDIAMFKDLKITESQHVQFRASAFNFINHPLSQFGLANDINLQMSCATNGATAGCPGGGSNTNITTTGKPYYEIGRRVIEVALKYYF</sequence>
<feature type="transmembrane region" description="Helical" evidence="4">
    <location>
        <begin position="21"/>
        <end position="41"/>
    </location>
</feature>
<dbReference type="InterPro" id="IPR013784">
    <property type="entry name" value="Carb-bd-like_fold"/>
</dbReference>
<evidence type="ECO:0000256" key="2">
    <source>
        <dbReference type="ARBA" id="ARBA00023136"/>
    </source>
</evidence>
<comment type="subcellular location">
    <subcellularLocation>
        <location evidence="1">Cell outer membrane</location>
    </subcellularLocation>
</comment>
<feature type="domain" description="TonB-dependent transporter Oar-like beta-barrel" evidence="5">
    <location>
        <begin position="272"/>
        <end position="1180"/>
    </location>
</feature>
<dbReference type="Gene3D" id="2.40.170.20">
    <property type="entry name" value="TonB-dependent receptor, beta-barrel domain"/>
    <property type="match status" value="1"/>
</dbReference>
<dbReference type="GO" id="GO:0009279">
    <property type="term" value="C:cell outer membrane"/>
    <property type="evidence" value="ECO:0007669"/>
    <property type="project" value="UniProtKB-SubCell"/>
</dbReference>
<dbReference type="AlphaFoldDB" id="A0A916W4J3"/>
<dbReference type="Pfam" id="PF13620">
    <property type="entry name" value="CarboxypepD_reg"/>
    <property type="match status" value="1"/>
</dbReference>
<dbReference type="SUPFAM" id="SSF56935">
    <property type="entry name" value="Porins"/>
    <property type="match status" value="1"/>
</dbReference>
<reference evidence="6" key="2">
    <citation type="submission" date="2020-09" db="EMBL/GenBank/DDBJ databases">
        <authorList>
            <person name="Sun Q."/>
            <person name="Zhou Y."/>
        </authorList>
    </citation>
    <scope>NUCLEOTIDE SEQUENCE</scope>
    <source>
        <strain evidence="6">CGMCC 1.15447</strain>
    </source>
</reference>
<evidence type="ECO:0000256" key="4">
    <source>
        <dbReference type="SAM" id="Phobius"/>
    </source>
</evidence>
<name>A0A916W4J3_9BACT</name>
<keyword evidence="7" id="KW-1185">Reference proteome</keyword>
<dbReference type="RefSeq" id="WP_188758836.1">
    <property type="nucleotide sequence ID" value="NZ_BMJB01000001.1"/>
</dbReference>
<dbReference type="GO" id="GO:0030246">
    <property type="term" value="F:carbohydrate binding"/>
    <property type="evidence" value="ECO:0007669"/>
    <property type="project" value="InterPro"/>
</dbReference>
<keyword evidence="4" id="KW-1133">Transmembrane helix</keyword>
<dbReference type="Gene3D" id="2.60.40.1120">
    <property type="entry name" value="Carboxypeptidase-like, regulatory domain"/>
    <property type="match status" value="1"/>
</dbReference>
<dbReference type="Proteomes" id="UP000648801">
    <property type="component" value="Unassembled WGS sequence"/>
</dbReference>
<accession>A0A916W4J3</accession>
<evidence type="ECO:0000313" key="7">
    <source>
        <dbReference type="Proteomes" id="UP000648801"/>
    </source>
</evidence>
<protein>
    <recommendedName>
        <fullName evidence="5">TonB-dependent transporter Oar-like beta-barrel domain-containing protein</fullName>
    </recommendedName>
</protein>